<dbReference type="InterPro" id="IPR023485">
    <property type="entry name" value="Ptyr_pPase"/>
</dbReference>
<evidence type="ECO:0000313" key="4">
    <source>
        <dbReference type="EMBL" id="WAJ69000.1"/>
    </source>
</evidence>
<evidence type="ECO:0000259" key="3">
    <source>
        <dbReference type="SMART" id="SM00226"/>
    </source>
</evidence>
<protein>
    <submittedName>
        <fullName evidence="4">Low molecular weight phosphotyrosine protein phosphatase</fullName>
    </submittedName>
</protein>
<dbReference type="PRINTS" id="PR00719">
    <property type="entry name" value="LMWPTPASE"/>
</dbReference>
<dbReference type="CDD" id="cd16343">
    <property type="entry name" value="LMWPTP"/>
    <property type="match status" value="1"/>
</dbReference>
<dbReference type="InterPro" id="IPR036196">
    <property type="entry name" value="Ptyr_pPase_sf"/>
</dbReference>
<dbReference type="InterPro" id="IPR017867">
    <property type="entry name" value="Tyr_phospatase_low_mol_wt"/>
</dbReference>
<dbReference type="RefSeq" id="WP_268073112.1">
    <property type="nucleotide sequence ID" value="NZ_CP109965.1"/>
</dbReference>
<dbReference type="PANTHER" id="PTHR47439">
    <property type="entry name" value="LOW MOLECULAR WEIGHT PHOSPHOTYROSINE PROTEIN PHOSPHATASE-RELATED"/>
    <property type="match status" value="1"/>
</dbReference>
<proteinExistence type="inferred from homology"/>
<keyword evidence="2" id="KW-0378">Hydrolase</keyword>
<feature type="domain" description="Phosphotyrosine protein phosphatase I" evidence="3">
    <location>
        <begin position="10"/>
        <end position="158"/>
    </location>
</feature>
<dbReference type="PANTHER" id="PTHR47439:SF1">
    <property type="entry name" value="ACID PHOSPHATASE"/>
    <property type="match status" value="1"/>
</dbReference>
<organism evidence="4 5">
    <name type="scientific">Catenovulum adriaticum</name>
    <dbReference type="NCBI Taxonomy" id="2984846"/>
    <lineage>
        <taxon>Bacteria</taxon>
        <taxon>Pseudomonadati</taxon>
        <taxon>Pseudomonadota</taxon>
        <taxon>Gammaproteobacteria</taxon>
        <taxon>Alteromonadales</taxon>
        <taxon>Alteromonadaceae</taxon>
        <taxon>Catenovulum</taxon>
    </lineage>
</organism>
<gene>
    <name evidence="4" type="ORF">OLW01_07295</name>
</gene>
<dbReference type="SUPFAM" id="SSF52788">
    <property type="entry name" value="Phosphotyrosine protein phosphatases I"/>
    <property type="match status" value="1"/>
</dbReference>
<dbReference type="Proteomes" id="UP001163726">
    <property type="component" value="Chromosome"/>
</dbReference>
<dbReference type="EMBL" id="CP109965">
    <property type="protein sequence ID" value="WAJ69000.1"/>
    <property type="molecule type" value="Genomic_DNA"/>
</dbReference>
<evidence type="ECO:0000256" key="1">
    <source>
        <dbReference type="ARBA" id="ARBA00011063"/>
    </source>
</evidence>
<reference evidence="4" key="1">
    <citation type="submission" date="2022-10" db="EMBL/GenBank/DDBJ databases">
        <title>Catenovulum adriacola sp. nov. isolated in the Harbour of Susak.</title>
        <authorList>
            <person name="Schoch T."/>
            <person name="Reich S.J."/>
            <person name="Stoeferle S."/>
            <person name="Flaiz M."/>
            <person name="Kazda M."/>
            <person name="Riedel C.U."/>
            <person name="Duerre P."/>
        </authorList>
    </citation>
    <scope>NUCLEOTIDE SEQUENCE</scope>
    <source>
        <strain evidence="4">TS8</strain>
    </source>
</reference>
<accession>A0ABY7AI56</accession>
<dbReference type="Pfam" id="PF01451">
    <property type="entry name" value="LMWPc"/>
    <property type="match status" value="1"/>
</dbReference>
<keyword evidence="5" id="KW-1185">Reference proteome</keyword>
<name>A0ABY7AI56_9ALTE</name>
<dbReference type="SMART" id="SM00226">
    <property type="entry name" value="LMWPc"/>
    <property type="match status" value="1"/>
</dbReference>
<evidence type="ECO:0000313" key="5">
    <source>
        <dbReference type="Proteomes" id="UP001163726"/>
    </source>
</evidence>
<dbReference type="InterPro" id="IPR052995">
    <property type="entry name" value="LMW-PTP"/>
</dbReference>
<evidence type="ECO:0000256" key="2">
    <source>
        <dbReference type="ARBA" id="ARBA00022801"/>
    </source>
</evidence>
<comment type="similarity">
    <text evidence="1">Belongs to the low molecular weight phosphotyrosine protein phosphatase family.</text>
</comment>
<dbReference type="Gene3D" id="3.40.50.2300">
    <property type="match status" value="1"/>
</dbReference>
<sequence>MANTQNLNARSILFVCLGNICRSPTAHAIFRQLAQQAGLSIEIDSAGTAGYHKGAAPDKRAKAAGVKRGYDFSNLSARPVITADFKKFDLILAMDQSNYDELVAACPSEHQHKIQLFLDFAEQYPDESEVPDPYYGGAAGFEYVLDLVEDASKGLLNQLSR</sequence>